<evidence type="ECO:0000256" key="5">
    <source>
        <dbReference type="HAMAP-Rule" id="MF_01609"/>
    </source>
</evidence>
<comment type="function">
    <text evidence="5">ATP-dependent carboxylate-amine ligase which exhibits weak glutamate--cysteine ligase activity.</text>
</comment>
<protein>
    <recommendedName>
        <fullName evidence="5">Putative glutamate--cysteine ligase 2</fullName>
        <ecNumber evidence="5">6.3.2.2</ecNumber>
    </recommendedName>
    <alternativeName>
        <fullName evidence="5">Gamma-glutamylcysteine synthetase 2</fullName>
        <shortName evidence="5">GCS 2</shortName>
        <shortName evidence="5">Gamma-GCS 2</shortName>
    </alternativeName>
</protein>
<dbReference type="NCBIfam" id="NF010041">
    <property type="entry name" value="PRK13517.1-1"/>
    <property type="match status" value="1"/>
</dbReference>
<gene>
    <name evidence="6" type="ORF">IV500_08395</name>
</gene>
<proteinExistence type="inferred from homology"/>
<dbReference type="EC" id="6.3.2.2" evidence="5"/>
<dbReference type="EMBL" id="JADNYM010000009">
    <property type="protein sequence ID" value="MBG0739406.1"/>
    <property type="molecule type" value="Genomic_DNA"/>
</dbReference>
<dbReference type="PANTHER" id="PTHR36510">
    <property type="entry name" value="GLUTAMATE--CYSTEINE LIGASE 2-RELATED"/>
    <property type="match status" value="1"/>
</dbReference>
<evidence type="ECO:0000256" key="1">
    <source>
        <dbReference type="ARBA" id="ARBA00022598"/>
    </source>
</evidence>
<dbReference type="InterPro" id="IPR011793">
    <property type="entry name" value="YbdK"/>
</dbReference>
<comment type="catalytic activity">
    <reaction evidence="4 5">
        <text>L-cysteine + L-glutamate + ATP = gamma-L-glutamyl-L-cysteine + ADP + phosphate + H(+)</text>
        <dbReference type="Rhea" id="RHEA:13285"/>
        <dbReference type="ChEBI" id="CHEBI:15378"/>
        <dbReference type="ChEBI" id="CHEBI:29985"/>
        <dbReference type="ChEBI" id="CHEBI:30616"/>
        <dbReference type="ChEBI" id="CHEBI:35235"/>
        <dbReference type="ChEBI" id="CHEBI:43474"/>
        <dbReference type="ChEBI" id="CHEBI:58173"/>
        <dbReference type="ChEBI" id="CHEBI:456216"/>
        <dbReference type="EC" id="6.3.2.2"/>
    </reaction>
</comment>
<reference evidence="6 7" key="1">
    <citation type="submission" date="2020-11" db="EMBL/GenBank/DDBJ databases">
        <title>Arthrobacter antarcticus sp. nov., isolated from Antarctic Soil.</title>
        <authorList>
            <person name="Li J."/>
        </authorList>
    </citation>
    <scope>NUCLEOTIDE SEQUENCE [LARGE SCALE GENOMIC DNA]</scope>
    <source>
        <strain evidence="6 7">Z1-20</strain>
    </source>
</reference>
<organism evidence="6 7">
    <name type="scientific">Arthrobacter terrae</name>
    <dbReference type="NCBI Taxonomy" id="2935737"/>
    <lineage>
        <taxon>Bacteria</taxon>
        <taxon>Bacillati</taxon>
        <taxon>Actinomycetota</taxon>
        <taxon>Actinomycetes</taxon>
        <taxon>Micrococcales</taxon>
        <taxon>Micrococcaceae</taxon>
        <taxon>Arthrobacter</taxon>
    </lineage>
</organism>
<evidence type="ECO:0000256" key="4">
    <source>
        <dbReference type="ARBA" id="ARBA00048819"/>
    </source>
</evidence>
<dbReference type="InterPro" id="IPR050141">
    <property type="entry name" value="GCL_type2/YbdK_subfam"/>
</dbReference>
<evidence type="ECO:0000256" key="2">
    <source>
        <dbReference type="ARBA" id="ARBA00022741"/>
    </source>
</evidence>
<sequence>MVTFGIEEEYLLVDPVTGLPKFISTEVSRVLQSSVEVDDGDIQHELLACQLETSTPPCHTAQEALHSLLAFRVELAKAAYKSLARAASTGAAPKMEEAPPKVTDDRRYHRLRRSARAIVADQYVNGLHVHVQIPDREAGVNALNRIRPWLPVLVALSANSPFWQDRDSGFESWRTISYRRWPIQGVPPVFIDAADYEARVQHLLDTGVIIDRGVITWVARLSENYPTLEVRACDAQLEARDSVLLAVLIRALVTTALDDPSRLDSLPAGSAHAGSAHAHLQLTTEIIDAALWQAARHGLTGDLVHPVTGRLAPAANVTAALLALVTPALDEAGDYGFAVDGLARIAERGTGSIRQRRAREQGGLPALLDLFSGSLTAR</sequence>
<comment type="caution">
    <text evidence="6">The sequence shown here is derived from an EMBL/GenBank/DDBJ whole genome shotgun (WGS) entry which is preliminary data.</text>
</comment>
<dbReference type="NCBIfam" id="TIGR02050">
    <property type="entry name" value="gshA_cyan_rel"/>
    <property type="match status" value="1"/>
</dbReference>
<keyword evidence="7" id="KW-1185">Reference proteome</keyword>
<dbReference type="Pfam" id="PF04107">
    <property type="entry name" value="GCS2"/>
    <property type="match status" value="1"/>
</dbReference>
<dbReference type="Proteomes" id="UP000655366">
    <property type="component" value="Unassembled WGS sequence"/>
</dbReference>
<evidence type="ECO:0000313" key="6">
    <source>
        <dbReference type="EMBL" id="MBG0739406.1"/>
    </source>
</evidence>
<dbReference type="RefSeq" id="WP_196396359.1">
    <property type="nucleotide sequence ID" value="NZ_JADNYM010000009.1"/>
</dbReference>
<keyword evidence="3 5" id="KW-0067">ATP-binding</keyword>
<dbReference type="HAMAP" id="MF_01609">
    <property type="entry name" value="Glu_cys_ligase_2"/>
    <property type="match status" value="1"/>
</dbReference>
<dbReference type="InterPro" id="IPR014746">
    <property type="entry name" value="Gln_synth/guanido_kin_cat_dom"/>
</dbReference>
<dbReference type="PANTHER" id="PTHR36510:SF1">
    <property type="entry name" value="GLUTAMATE--CYSTEINE LIGASE 2-RELATED"/>
    <property type="match status" value="1"/>
</dbReference>
<dbReference type="AlphaFoldDB" id="A0A931G461"/>
<dbReference type="GO" id="GO:0042398">
    <property type="term" value="P:modified amino acid biosynthetic process"/>
    <property type="evidence" value="ECO:0007669"/>
    <property type="project" value="InterPro"/>
</dbReference>
<keyword evidence="2 5" id="KW-0547">Nucleotide-binding</keyword>
<evidence type="ECO:0000256" key="3">
    <source>
        <dbReference type="ARBA" id="ARBA00022840"/>
    </source>
</evidence>
<keyword evidence="1 5" id="KW-0436">Ligase</keyword>
<accession>A0A931G461</accession>
<dbReference type="GO" id="GO:0004357">
    <property type="term" value="F:glutamate-cysteine ligase activity"/>
    <property type="evidence" value="ECO:0007669"/>
    <property type="project" value="UniProtKB-EC"/>
</dbReference>
<name>A0A931G461_9MICC</name>
<dbReference type="InterPro" id="IPR006336">
    <property type="entry name" value="GCS2"/>
</dbReference>
<comment type="similarity">
    <text evidence="5">Belongs to the glutamate--cysteine ligase type 2 family. YbdK subfamily.</text>
</comment>
<dbReference type="GO" id="GO:0005524">
    <property type="term" value="F:ATP binding"/>
    <property type="evidence" value="ECO:0007669"/>
    <property type="project" value="UniProtKB-KW"/>
</dbReference>
<dbReference type="SUPFAM" id="SSF55931">
    <property type="entry name" value="Glutamine synthetase/guanido kinase"/>
    <property type="match status" value="1"/>
</dbReference>
<evidence type="ECO:0000313" key="7">
    <source>
        <dbReference type="Proteomes" id="UP000655366"/>
    </source>
</evidence>
<dbReference type="Gene3D" id="3.30.590.20">
    <property type="match status" value="1"/>
</dbReference>